<evidence type="ECO:0000313" key="2">
    <source>
        <dbReference type="Proteomes" id="UP000257143"/>
    </source>
</evidence>
<name>A0A3D8PKB3_9BACI</name>
<accession>A0A3D8PKB3</accession>
<dbReference type="EMBL" id="PIOC01000025">
    <property type="protein sequence ID" value="RDW16484.1"/>
    <property type="molecule type" value="Genomic_DNA"/>
</dbReference>
<sequence>MKLIHNRELQMLKRSMKHFIEASLRASRWIRINDGVTGAPVIKLKYKQISSSFSTNLALSF</sequence>
<proteinExistence type="predicted"/>
<evidence type="ECO:0000313" key="1">
    <source>
        <dbReference type="EMBL" id="RDW16484.1"/>
    </source>
</evidence>
<dbReference type="Proteomes" id="UP000257143">
    <property type="component" value="Unassembled WGS sequence"/>
</dbReference>
<protein>
    <submittedName>
        <fullName evidence="1">Uncharacterized protein</fullName>
    </submittedName>
</protein>
<reference evidence="2" key="1">
    <citation type="submission" date="2017-11" db="EMBL/GenBank/DDBJ databases">
        <authorList>
            <person name="Zhu W."/>
        </authorList>
    </citation>
    <scope>NUCLEOTIDE SEQUENCE [LARGE SCALE GENOMIC DNA]</scope>
    <source>
        <strain evidence="2">CAU 1183</strain>
    </source>
</reference>
<gene>
    <name evidence="1" type="ORF">CWR48_16505</name>
</gene>
<organism evidence="1 2">
    <name type="scientific">Oceanobacillus arenosus</name>
    <dbReference type="NCBI Taxonomy" id="1229153"/>
    <lineage>
        <taxon>Bacteria</taxon>
        <taxon>Bacillati</taxon>
        <taxon>Bacillota</taxon>
        <taxon>Bacilli</taxon>
        <taxon>Bacillales</taxon>
        <taxon>Bacillaceae</taxon>
        <taxon>Oceanobacillus</taxon>
    </lineage>
</organism>
<comment type="caution">
    <text evidence="1">The sequence shown here is derived from an EMBL/GenBank/DDBJ whole genome shotgun (WGS) entry which is preliminary data.</text>
</comment>
<keyword evidence="2" id="KW-1185">Reference proteome</keyword>
<dbReference type="AlphaFoldDB" id="A0A3D8PKB3"/>